<gene>
    <name evidence="1" type="ORF">MRB53_028770</name>
</gene>
<accession>A0ACC2KGV5</accession>
<keyword evidence="2" id="KW-1185">Reference proteome</keyword>
<name>A0ACC2KGV5_PERAE</name>
<reference evidence="1 2" key="1">
    <citation type="journal article" date="2022" name="Hortic Res">
        <title>A haplotype resolved chromosomal level avocado genome allows analysis of novel avocado genes.</title>
        <authorList>
            <person name="Nath O."/>
            <person name="Fletcher S.J."/>
            <person name="Hayward A."/>
            <person name="Shaw L.M."/>
            <person name="Masouleh A.K."/>
            <person name="Furtado A."/>
            <person name="Henry R.J."/>
            <person name="Mitter N."/>
        </authorList>
    </citation>
    <scope>NUCLEOTIDE SEQUENCE [LARGE SCALE GENOMIC DNA]</scope>
    <source>
        <strain evidence="2">cv. Hass</strain>
    </source>
</reference>
<organism evidence="1 2">
    <name type="scientific">Persea americana</name>
    <name type="common">Avocado</name>
    <dbReference type="NCBI Taxonomy" id="3435"/>
    <lineage>
        <taxon>Eukaryota</taxon>
        <taxon>Viridiplantae</taxon>
        <taxon>Streptophyta</taxon>
        <taxon>Embryophyta</taxon>
        <taxon>Tracheophyta</taxon>
        <taxon>Spermatophyta</taxon>
        <taxon>Magnoliopsida</taxon>
        <taxon>Magnoliidae</taxon>
        <taxon>Laurales</taxon>
        <taxon>Lauraceae</taxon>
        <taxon>Persea</taxon>
    </lineage>
</organism>
<dbReference type="EMBL" id="CM056817">
    <property type="protein sequence ID" value="KAJ8620241.1"/>
    <property type="molecule type" value="Genomic_DNA"/>
</dbReference>
<evidence type="ECO:0000313" key="2">
    <source>
        <dbReference type="Proteomes" id="UP001234297"/>
    </source>
</evidence>
<sequence>MCTLELRGPVFVLTLTGAGEHHLHSIQSALRCVTTAGGKFFSNGFDLSWAVDSHGLKAQVDRRRPLFALDADRRRRHWPCFVGLIPHTQPRLCGDEE</sequence>
<evidence type="ECO:0000313" key="1">
    <source>
        <dbReference type="EMBL" id="KAJ8620241.1"/>
    </source>
</evidence>
<proteinExistence type="predicted"/>
<comment type="caution">
    <text evidence="1">The sequence shown here is derived from an EMBL/GenBank/DDBJ whole genome shotgun (WGS) entry which is preliminary data.</text>
</comment>
<dbReference type="Proteomes" id="UP001234297">
    <property type="component" value="Chromosome 9"/>
</dbReference>
<protein>
    <submittedName>
        <fullName evidence="1">Uncharacterized protein</fullName>
    </submittedName>
</protein>